<organism evidence="2 3">
    <name type="scientific">Dispira parvispora</name>
    <dbReference type="NCBI Taxonomy" id="1520584"/>
    <lineage>
        <taxon>Eukaryota</taxon>
        <taxon>Fungi</taxon>
        <taxon>Fungi incertae sedis</taxon>
        <taxon>Zoopagomycota</taxon>
        <taxon>Kickxellomycotina</taxon>
        <taxon>Dimargaritomycetes</taxon>
        <taxon>Dimargaritales</taxon>
        <taxon>Dimargaritaceae</taxon>
        <taxon>Dispira</taxon>
    </lineage>
</organism>
<keyword evidence="1" id="KW-1133">Transmembrane helix</keyword>
<evidence type="ECO:0000313" key="2">
    <source>
        <dbReference type="EMBL" id="KAJ1957869.1"/>
    </source>
</evidence>
<evidence type="ECO:0000256" key="1">
    <source>
        <dbReference type="SAM" id="Phobius"/>
    </source>
</evidence>
<name>A0A9W8ANN9_9FUNG</name>
<dbReference type="Proteomes" id="UP001150925">
    <property type="component" value="Unassembled WGS sequence"/>
</dbReference>
<keyword evidence="1" id="KW-0812">Transmembrane</keyword>
<comment type="caution">
    <text evidence="2">The sequence shown here is derived from an EMBL/GenBank/DDBJ whole genome shotgun (WGS) entry which is preliminary data.</text>
</comment>
<feature type="transmembrane region" description="Helical" evidence="1">
    <location>
        <begin position="36"/>
        <end position="56"/>
    </location>
</feature>
<keyword evidence="3" id="KW-1185">Reference proteome</keyword>
<accession>A0A9W8ANN9</accession>
<reference evidence="2" key="1">
    <citation type="submission" date="2022-07" db="EMBL/GenBank/DDBJ databases">
        <title>Phylogenomic reconstructions and comparative analyses of Kickxellomycotina fungi.</title>
        <authorList>
            <person name="Reynolds N.K."/>
            <person name="Stajich J.E."/>
            <person name="Barry K."/>
            <person name="Grigoriev I.V."/>
            <person name="Crous P."/>
            <person name="Smith M.E."/>
        </authorList>
    </citation>
    <scope>NUCLEOTIDE SEQUENCE</scope>
    <source>
        <strain evidence="2">RSA 1196</strain>
    </source>
</reference>
<keyword evidence="1" id="KW-0472">Membrane</keyword>
<protein>
    <submittedName>
        <fullName evidence="2">Uncharacterized protein</fullName>
    </submittedName>
</protein>
<feature type="transmembrane region" description="Helical" evidence="1">
    <location>
        <begin position="6"/>
        <end position="24"/>
    </location>
</feature>
<proteinExistence type="predicted"/>
<sequence>MQRYFQYAILYFDIIYVLLLVAIYQDKYTQPSKLPALTVILVSQALSGTAWFWHLVLHRSTLNVAEPFYPQALFSHIGYH</sequence>
<evidence type="ECO:0000313" key="3">
    <source>
        <dbReference type="Proteomes" id="UP001150925"/>
    </source>
</evidence>
<dbReference type="AlphaFoldDB" id="A0A9W8ANN9"/>
<dbReference type="EMBL" id="JANBPY010001872">
    <property type="protein sequence ID" value="KAJ1957869.1"/>
    <property type="molecule type" value="Genomic_DNA"/>
</dbReference>
<gene>
    <name evidence="2" type="ORF">IWQ62_005000</name>
</gene>
<feature type="non-terminal residue" evidence="2">
    <location>
        <position position="80"/>
    </location>
</feature>